<evidence type="ECO:0000313" key="3">
    <source>
        <dbReference type="Proteomes" id="UP000539313"/>
    </source>
</evidence>
<protein>
    <submittedName>
        <fullName evidence="2">Acetyltransferase</fullName>
    </submittedName>
</protein>
<evidence type="ECO:0000313" key="2">
    <source>
        <dbReference type="EMBL" id="MBA9002423.1"/>
    </source>
</evidence>
<sequence length="172" mass="19165">MTQLNGEGDHLRLEDVRVRPYGITDAPRLRRMSARLSTASLFTRFFTGTPYIPETYVRRLDRLDHWNHEALAALLDDDIVGIAEYVRDRADPHRAELAVLVTDPWQHHGVGRLLVGCLARMAARRGITAFGADVLLENRAALSAVHTGWPLARPSYEDGSATFRLPLAPTAA</sequence>
<dbReference type="EMBL" id="JACJII010000001">
    <property type="protein sequence ID" value="MBA9002423.1"/>
    <property type="molecule type" value="Genomic_DNA"/>
</dbReference>
<evidence type="ECO:0000259" key="1">
    <source>
        <dbReference type="PROSITE" id="PS51186"/>
    </source>
</evidence>
<dbReference type="RefSeq" id="WP_246442001.1">
    <property type="nucleotide sequence ID" value="NZ_JACJII010000001.1"/>
</dbReference>
<dbReference type="AlphaFoldDB" id="A0A7W3MV15"/>
<dbReference type="PROSITE" id="PS51186">
    <property type="entry name" value="GNAT"/>
    <property type="match status" value="1"/>
</dbReference>
<dbReference type="Gene3D" id="3.40.630.30">
    <property type="match status" value="1"/>
</dbReference>
<proteinExistence type="predicted"/>
<dbReference type="Pfam" id="PF00583">
    <property type="entry name" value="Acetyltransf_1"/>
    <property type="match status" value="1"/>
</dbReference>
<comment type="caution">
    <text evidence="2">The sequence shown here is derived from an EMBL/GenBank/DDBJ whole genome shotgun (WGS) entry which is preliminary data.</text>
</comment>
<keyword evidence="2" id="KW-0808">Transferase</keyword>
<dbReference type="InterPro" id="IPR016181">
    <property type="entry name" value="Acyl_CoA_acyltransferase"/>
</dbReference>
<accession>A0A7W3MV15</accession>
<dbReference type="SUPFAM" id="SSF55729">
    <property type="entry name" value="Acyl-CoA N-acyltransferases (Nat)"/>
    <property type="match status" value="1"/>
</dbReference>
<dbReference type="InterPro" id="IPR000182">
    <property type="entry name" value="GNAT_dom"/>
</dbReference>
<dbReference type="Proteomes" id="UP000539313">
    <property type="component" value="Unassembled WGS sequence"/>
</dbReference>
<name>A0A7W3MV15_9ACTN</name>
<keyword evidence="3" id="KW-1185">Reference proteome</keyword>
<organism evidence="2 3">
    <name type="scientific">Thermomonospora cellulosilytica</name>
    <dbReference type="NCBI Taxonomy" id="1411118"/>
    <lineage>
        <taxon>Bacteria</taxon>
        <taxon>Bacillati</taxon>
        <taxon>Actinomycetota</taxon>
        <taxon>Actinomycetes</taxon>
        <taxon>Streptosporangiales</taxon>
        <taxon>Thermomonosporaceae</taxon>
        <taxon>Thermomonospora</taxon>
    </lineage>
</organism>
<gene>
    <name evidence="2" type="ORF">HNR21_001305</name>
</gene>
<reference evidence="2 3" key="1">
    <citation type="submission" date="2020-08" db="EMBL/GenBank/DDBJ databases">
        <title>Sequencing the genomes of 1000 actinobacteria strains.</title>
        <authorList>
            <person name="Klenk H.-P."/>
        </authorList>
    </citation>
    <scope>NUCLEOTIDE SEQUENCE [LARGE SCALE GENOMIC DNA]</scope>
    <source>
        <strain evidence="2 3">DSM 45823</strain>
    </source>
</reference>
<dbReference type="CDD" id="cd04301">
    <property type="entry name" value="NAT_SF"/>
    <property type="match status" value="1"/>
</dbReference>
<dbReference type="GO" id="GO:0016747">
    <property type="term" value="F:acyltransferase activity, transferring groups other than amino-acyl groups"/>
    <property type="evidence" value="ECO:0007669"/>
    <property type="project" value="InterPro"/>
</dbReference>
<feature type="domain" description="N-acetyltransferase" evidence="1">
    <location>
        <begin position="16"/>
        <end position="168"/>
    </location>
</feature>